<organism evidence="2 3">
    <name type="scientific">Lynx canadensis</name>
    <name type="common">Canada lynx</name>
    <name type="synonym">Felis canadensis</name>
    <dbReference type="NCBI Taxonomy" id="61383"/>
    <lineage>
        <taxon>Eukaryota</taxon>
        <taxon>Metazoa</taxon>
        <taxon>Chordata</taxon>
        <taxon>Craniata</taxon>
        <taxon>Vertebrata</taxon>
        <taxon>Euteleostomi</taxon>
        <taxon>Mammalia</taxon>
        <taxon>Eutheria</taxon>
        <taxon>Laurasiatheria</taxon>
        <taxon>Carnivora</taxon>
        <taxon>Feliformia</taxon>
        <taxon>Felidae</taxon>
        <taxon>Felinae</taxon>
        <taxon>Lynx</taxon>
    </lineage>
</organism>
<reference evidence="2" key="2">
    <citation type="submission" date="2025-09" db="UniProtKB">
        <authorList>
            <consortium name="Ensembl"/>
        </authorList>
    </citation>
    <scope>IDENTIFICATION</scope>
</reference>
<dbReference type="Ensembl" id="ENSLCNT00005025386.1">
    <property type="protein sequence ID" value="ENSLCNP00005022715.1"/>
    <property type="gene ID" value="ENSLCNG00005014781.1"/>
</dbReference>
<feature type="compositionally biased region" description="Polar residues" evidence="1">
    <location>
        <begin position="65"/>
        <end position="77"/>
    </location>
</feature>
<protein>
    <submittedName>
        <fullName evidence="2">Germinal center associated signaling and motility</fullName>
    </submittedName>
</protein>
<reference evidence="2" key="1">
    <citation type="submission" date="2025-08" db="UniProtKB">
        <authorList>
            <consortium name="Ensembl"/>
        </authorList>
    </citation>
    <scope>IDENTIFICATION</scope>
</reference>
<feature type="compositionally biased region" description="Basic and acidic residues" evidence="1">
    <location>
        <begin position="55"/>
        <end position="64"/>
    </location>
</feature>
<keyword evidence="3" id="KW-1185">Reference proteome</keyword>
<dbReference type="Pfam" id="PF15666">
    <property type="entry name" value="HGAL"/>
    <property type="match status" value="1"/>
</dbReference>
<feature type="region of interest" description="Disordered" evidence="1">
    <location>
        <begin position="55"/>
        <end position="77"/>
    </location>
</feature>
<dbReference type="GO" id="GO:2000402">
    <property type="term" value="P:negative regulation of lymphocyte migration"/>
    <property type="evidence" value="ECO:0007669"/>
    <property type="project" value="TreeGrafter"/>
</dbReference>
<evidence type="ECO:0000313" key="2">
    <source>
        <dbReference type="Ensembl" id="ENSLCNP00005022715.1"/>
    </source>
</evidence>
<dbReference type="Proteomes" id="UP000472241">
    <property type="component" value="Unplaced"/>
</dbReference>
<dbReference type="InterPro" id="IPR031364">
    <property type="entry name" value="GC_assoc_lym"/>
</dbReference>
<proteinExistence type="predicted"/>
<dbReference type="PANTHER" id="PTHR35351">
    <property type="entry name" value="GERMINAL CENTER-ASSOCIATED SIGNALING AND MOTILITY-LIKE PROTEIN"/>
    <property type="match status" value="1"/>
</dbReference>
<evidence type="ECO:0000256" key="1">
    <source>
        <dbReference type="SAM" id="MobiDB-lite"/>
    </source>
</evidence>
<name>A0A667HQM3_LYNCA</name>
<dbReference type="GO" id="GO:0050855">
    <property type="term" value="P:regulation of B cell receptor signaling pathway"/>
    <property type="evidence" value="ECO:0007669"/>
    <property type="project" value="InterPro"/>
</dbReference>
<gene>
    <name evidence="2" type="primary">GCSAM</name>
</gene>
<dbReference type="AlphaFoldDB" id="A0A667HQM3"/>
<accession>A0A667HQM3</accession>
<dbReference type="PANTHER" id="PTHR35351:SF2">
    <property type="entry name" value="GERMINAL CENTER-ASSOCIATED SIGNALING AND MOTILITY PROTEIN"/>
    <property type="match status" value="1"/>
</dbReference>
<evidence type="ECO:0000313" key="3">
    <source>
        <dbReference type="Proteomes" id="UP000472241"/>
    </source>
</evidence>
<sequence length="176" mass="20179">MGNSLLRKNRGQQNTHKITWLENHTFKQRTSRCWDCYIAEGCLCLPWKKTHGFEAKPDSDKENTEMSSAPIQDNADQSSLEELSYTLINHSVLGRRSSGISGAYYENISPNTKRPREFLRRTETSYALLHVPSSPRHLPSPENEYELLTPGKISFHSLRQPHPPMLPSEIRVSCLK</sequence>